<keyword evidence="4" id="KW-1185">Reference proteome</keyword>
<evidence type="ECO:0000256" key="2">
    <source>
        <dbReference type="SAM" id="SignalP"/>
    </source>
</evidence>
<dbReference type="SUPFAM" id="SSF48403">
    <property type="entry name" value="Ankyrin repeat"/>
    <property type="match status" value="1"/>
</dbReference>
<sequence length="175" mass="19240">MKLNTFAFLFIVFFFSLTSIAQEKLDVFEIARKGTAQQALEIIKTDAKAFNTINTNGYTPLILACYRGNNEVAKVLIENNCELNTKSEMGTALMASIVKGNNEIASLLINKKADVNLTDAQGTTALMYAVQFKNIELVKLLLANKADKSLQDNKGKTAFEYAAFSGNEAIINLLK</sequence>
<dbReference type="EMBL" id="JAAMPT010000208">
    <property type="protein sequence ID" value="NMH25995.1"/>
    <property type="molecule type" value="Genomic_DNA"/>
</dbReference>
<dbReference type="PROSITE" id="PS50297">
    <property type="entry name" value="ANK_REP_REGION"/>
    <property type="match status" value="2"/>
</dbReference>
<dbReference type="Proteomes" id="UP000767947">
    <property type="component" value="Unassembled WGS sequence"/>
</dbReference>
<dbReference type="SMART" id="SM00248">
    <property type="entry name" value="ANK"/>
    <property type="match status" value="3"/>
</dbReference>
<comment type="caution">
    <text evidence="3">The sequence shown here is derived from an EMBL/GenBank/DDBJ whole genome shotgun (WGS) entry which is preliminary data.</text>
</comment>
<evidence type="ECO:0000313" key="4">
    <source>
        <dbReference type="Proteomes" id="UP000767947"/>
    </source>
</evidence>
<accession>A0ABX1QY86</accession>
<dbReference type="Pfam" id="PF12796">
    <property type="entry name" value="Ank_2"/>
    <property type="match status" value="1"/>
</dbReference>
<dbReference type="InterPro" id="IPR036770">
    <property type="entry name" value="Ankyrin_rpt-contain_sf"/>
</dbReference>
<proteinExistence type="predicted"/>
<dbReference type="InterPro" id="IPR002110">
    <property type="entry name" value="Ankyrin_rpt"/>
</dbReference>
<dbReference type="PROSITE" id="PS50088">
    <property type="entry name" value="ANK_REPEAT"/>
    <property type="match status" value="3"/>
</dbReference>
<feature type="chain" id="PRO_5046089762" evidence="2">
    <location>
        <begin position="22"/>
        <end position="175"/>
    </location>
</feature>
<feature type="repeat" description="ANK" evidence="1">
    <location>
        <begin position="56"/>
        <end position="88"/>
    </location>
</feature>
<feature type="repeat" description="ANK" evidence="1">
    <location>
        <begin position="88"/>
        <end position="120"/>
    </location>
</feature>
<evidence type="ECO:0000313" key="3">
    <source>
        <dbReference type="EMBL" id="NMH25995.1"/>
    </source>
</evidence>
<dbReference type="Pfam" id="PF13857">
    <property type="entry name" value="Ank_5"/>
    <property type="match status" value="1"/>
</dbReference>
<protein>
    <submittedName>
        <fullName evidence="3">Ankyrin repeat domain-containing protein</fullName>
    </submittedName>
</protein>
<organism evidence="3 4">
    <name type="scientific">Flavobacterium solisilvae</name>
    <dbReference type="NCBI Taxonomy" id="1852019"/>
    <lineage>
        <taxon>Bacteria</taxon>
        <taxon>Pseudomonadati</taxon>
        <taxon>Bacteroidota</taxon>
        <taxon>Flavobacteriia</taxon>
        <taxon>Flavobacteriales</taxon>
        <taxon>Flavobacteriaceae</taxon>
        <taxon>Flavobacterium</taxon>
    </lineage>
</organism>
<name>A0ABX1QY86_9FLAO</name>
<feature type="repeat" description="ANK" evidence="1">
    <location>
        <begin position="121"/>
        <end position="153"/>
    </location>
</feature>
<dbReference type="PANTHER" id="PTHR24147:SF62">
    <property type="entry name" value="ANKYRIN REPEAT DOMAIN-CONTAINING PROTEIN 7"/>
    <property type="match status" value="1"/>
</dbReference>
<keyword evidence="1" id="KW-0040">ANK repeat</keyword>
<evidence type="ECO:0000256" key="1">
    <source>
        <dbReference type="PROSITE-ProRule" id="PRU00023"/>
    </source>
</evidence>
<reference evidence="3 4" key="1">
    <citation type="submission" date="2020-02" db="EMBL/GenBank/DDBJ databases">
        <title>Flavobacterium sp. genome.</title>
        <authorList>
            <person name="Jung H.S."/>
            <person name="Baek J.H."/>
            <person name="Jeon C.O."/>
        </authorList>
    </citation>
    <scope>NUCLEOTIDE SEQUENCE [LARGE SCALE GENOMIC DNA]</scope>
    <source>
        <strain evidence="3 4">SE-s27</strain>
    </source>
</reference>
<dbReference type="InterPro" id="IPR050657">
    <property type="entry name" value="Ankyrin_repeat_domain"/>
</dbReference>
<dbReference type="RefSeq" id="WP_169524676.1">
    <property type="nucleotide sequence ID" value="NZ_JAAMPT010000208.1"/>
</dbReference>
<dbReference type="PANTHER" id="PTHR24147">
    <property type="entry name" value="ANKYRIN REPEAT DOMAIN 36-RELATED"/>
    <property type="match status" value="1"/>
</dbReference>
<keyword evidence="2" id="KW-0732">Signal</keyword>
<feature type="signal peptide" evidence="2">
    <location>
        <begin position="1"/>
        <end position="21"/>
    </location>
</feature>
<gene>
    <name evidence="3" type="ORF">G6042_12040</name>
</gene>
<dbReference type="Gene3D" id="1.25.40.20">
    <property type="entry name" value="Ankyrin repeat-containing domain"/>
    <property type="match status" value="2"/>
</dbReference>